<organism evidence="1 2">
    <name type="scientific">Trifolium pratense</name>
    <name type="common">Red clover</name>
    <dbReference type="NCBI Taxonomy" id="57577"/>
    <lineage>
        <taxon>Eukaryota</taxon>
        <taxon>Viridiplantae</taxon>
        <taxon>Streptophyta</taxon>
        <taxon>Embryophyta</taxon>
        <taxon>Tracheophyta</taxon>
        <taxon>Spermatophyta</taxon>
        <taxon>Magnoliopsida</taxon>
        <taxon>eudicotyledons</taxon>
        <taxon>Gunneridae</taxon>
        <taxon>Pentapetalae</taxon>
        <taxon>rosids</taxon>
        <taxon>fabids</taxon>
        <taxon>Fabales</taxon>
        <taxon>Fabaceae</taxon>
        <taxon>Papilionoideae</taxon>
        <taxon>50 kb inversion clade</taxon>
        <taxon>NPAAA clade</taxon>
        <taxon>Hologalegina</taxon>
        <taxon>IRL clade</taxon>
        <taxon>Trifolieae</taxon>
        <taxon>Trifolium</taxon>
    </lineage>
</organism>
<name>A0ACB0LQV4_TRIPR</name>
<evidence type="ECO:0000313" key="1">
    <source>
        <dbReference type="EMBL" id="CAJ2671170.1"/>
    </source>
</evidence>
<protein>
    <submittedName>
        <fullName evidence="1">Uncharacterized protein</fullName>
    </submittedName>
</protein>
<gene>
    <name evidence="1" type="ORF">MILVUS5_LOCUS35065</name>
</gene>
<comment type="caution">
    <text evidence="1">The sequence shown here is derived from an EMBL/GenBank/DDBJ whole genome shotgun (WGS) entry which is preliminary data.</text>
</comment>
<keyword evidence="2" id="KW-1185">Reference proteome</keyword>
<reference evidence="1" key="1">
    <citation type="submission" date="2023-10" db="EMBL/GenBank/DDBJ databases">
        <authorList>
            <person name="Rodriguez Cubillos JULIANA M."/>
            <person name="De Vega J."/>
        </authorList>
    </citation>
    <scope>NUCLEOTIDE SEQUENCE</scope>
</reference>
<dbReference type="EMBL" id="CASHSV030000615">
    <property type="protein sequence ID" value="CAJ2671170.1"/>
    <property type="molecule type" value="Genomic_DNA"/>
</dbReference>
<evidence type="ECO:0000313" key="2">
    <source>
        <dbReference type="Proteomes" id="UP001177021"/>
    </source>
</evidence>
<sequence>MSRTVEITILNVENICANKNSIKKNAFVSFECDSSNEICYSTKENSEECGGGGSCLSWNEKLIMEVPFNARFIIADVKCKTSWGNIKSVGMARIPLSDLYVQDNQVQFLSYRLWDSNVMRNGVINISVKVKNLEYSFPVTGIPVTGIGLNEIVTGIPIWLSNLQRNC</sequence>
<accession>A0ACB0LQV4</accession>
<proteinExistence type="predicted"/>
<dbReference type="Proteomes" id="UP001177021">
    <property type="component" value="Unassembled WGS sequence"/>
</dbReference>